<dbReference type="PANTHER" id="PTHR45747:SF4">
    <property type="entry name" value="HISTONE-LYSINE N-METHYLTRANSFERASE E(Z)"/>
    <property type="match status" value="1"/>
</dbReference>
<gene>
    <name evidence="8" type="ORF">PILCRDRAFT_814478</name>
</gene>
<dbReference type="GO" id="GO:0032259">
    <property type="term" value="P:methylation"/>
    <property type="evidence" value="ECO:0007669"/>
    <property type="project" value="UniProtKB-KW"/>
</dbReference>
<dbReference type="Proteomes" id="UP000054166">
    <property type="component" value="Unassembled WGS sequence"/>
</dbReference>
<dbReference type="AlphaFoldDB" id="A0A0C3CDH8"/>
<dbReference type="GO" id="GO:0005634">
    <property type="term" value="C:nucleus"/>
    <property type="evidence" value="ECO:0007669"/>
    <property type="project" value="TreeGrafter"/>
</dbReference>
<evidence type="ECO:0000256" key="3">
    <source>
        <dbReference type="ARBA" id="ARBA00022691"/>
    </source>
</evidence>
<feature type="region of interest" description="Disordered" evidence="6">
    <location>
        <begin position="416"/>
        <end position="436"/>
    </location>
</feature>
<keyword evidence="4" id="KW-0805">Transcription regulation</keyword>
<protein>
    <recommendedName>
        <fullName evidence="7">CXC domain-containing protein</fullName>
    </recommendedName>
</protein>
<dbReference type="PROSITE" id="PS51633">
    <property type="entry name" value="CXC"/>
    <property type="match status" value="1"/>
</dbReference>
<feature type="compositionally biased region" description="Basic residues" evidence="6">
    <location>
        <begin position="421"/>
        <end position="432"/>
    </location>
</feature>
<evidence type="ECO:0000256" key="6">
    <source>
        <dbReference type="SAM" id="MobiDB-lite"/>
    </source>
</evidence>
<dbReference type="PANTHER" id="PTHR45747">
    <property type="entry name" value="HISTONE-LYSINE N-METHYLTRANSFERASE E(Z)"/>
    <property type="match status" value="1"/>
</dbReference>
<keyword evidence="3" id="KW-0949">S-adenosyl-L-methionine</keyword>
<dbReference type="InterPro" id="IPR046341">
    <property type="entry name" value="SET_dom_sf"/>
</dbReference>
<keyword evidence="2" id="KW-0808">Transferase</keyword>
<dbReference type="Gene3D" id="2.170.270.10">
    <property type="entry name" value="SET domain"/>
    <property type="match status" value="1"/>
</dbReference>
<evidence type="ECO:0000259" key="7">
    <source>
        <dbReference type="PROSITE" id="PS51633"/>
    </source>
</evidence>
<name>A0A0C3CDH8_PILCF</name>
<evidence type="ECO:0000256" key="1">
    <source>
        <dbReference type="ARBA" id="ARBA00022603"/>
    </source>
</evidence>
<organism evidence="8 9">
    <name type="scientific">Piloderma croceum (strain F 1598)</name>
    <dbReference type="NCBI Taxonomy" id="765440"/>
    <lineage>
        <taxon>Eukaryota</taxon>
        <taxon>Fungi</taxon>
        <taxon>Dikarya</taxon>
        <taxon>Basidiomycota</taxon>
        <taxon>Agaricomycotina</taxon>
        <taxon>Agaricomycetes</taxon>
        <taxon>Agaricomycetidae</taxon>
        <taxon>Atheliales</taxon>
        <taxon>Atheliaceae</taxon>
        <taxon>Piloderma</taxon>
    </lineage>
</organism>
<evidence type="ECO:0000313" key="9">
    <source>
        <dbReference type="Proteomes" id="UP000054166"/>
    </source>
</evidence>
<evidence type="ECO:0000313" key="8">
    <source>
        <dbReference type="EMBL" id="KIM87762.1"/>
    </source>
</evidence>
<dbReference type="OrthoDB" id="6141102at2759"/>
<keyword evidence="9" id="KW-1185">Reference proteome</keyword>
<reference evidence="9" key="2">
    <citation type="submission" date="2015-01" db="EMBL/GenBank/DDBJ databases">
        <title>Evolutionary Origins and Diversification of the Mycorrhizal Mutualists.</title>
        <authorList>
            <consortium name="DOE Joint Genome Institute"/>
            <consortium name="Mycorrhizal Genomics Consortium"/>
            <person name="Kohler A."/>
            <person name="Kuo A."/>
            <person name="Nagy L.G."/>
            <person name="Floudas D."/>
            <person name="Copeland A."/>
            <person name="Barry K.W."/>
            <person name="Cichocki N."/>
            <person name="Veneault-Fourrey C."/>
            <person name="LaButti K."/>
            <person name="Lindquist E.A."/>
            <person name="Lipzen A."/>
            <person name="Lundell T."/>
            <person name="Morin E."/>
            <person name="Murat C."/>
            <person name="Riley R."/>
            <person name="Ohm R."/>
            <person name="Sun H."/>
            <person name="Tunlid A."/>
            <person name="Henrissat B."/>
            <person name="Grigoriev I.V."/>
            <person name="Hibbett D.S."/>
            <person name="Martin F."/>
        </authorList>
    </citation>
    <scope>NUCLEOTIDE SEQUENCE [LARGE SCALE GENOMIC DNA]</scope>
    <source>
        <strain evidence="9">F 1598</strain>
    </source>
</reference>
<evidence type="ECO:0000256" key="2">
    <source>
        <dbReference type="ARBA" id="ARBA00022679"/>
    </source>
</evidence>
<keyword evidence="5" id="KW-0804">Transcription</keyword>
<dbReference type="InParanoid" id="A0A0C3CDH8"/>
<feature type="domain" description="CXC" evidence="7">
    <location>
        <begin position="426"/>
        <end position="521"/>
    </location>
</feature>
<dbReference type="GO" id="GO:0003682">
    <property type="term" value="F:chromatin binding"/>
    <property type="evidence" value="ECO:0007669"/>
    <property type="project" value="TreeGrafter"/>
</dbReference>
<dbReference type="STRING" id="765440.A0A0C3CDH8"/>
<dbReference type="GO" id="GO:0046976">
    <property type="term" value="F:histone H3K27 methyltransferase activity"/>
    <property type="evidence" value="ECO:0007669"/>
    <property type="project" value="TreeGrafter"/>
</dbReference>
<dbReference type="EMBL" id="KN832978">
    <property type="protein sequence ID" value="KIM87762.1"/>
    <property type="molecule type" value="Genomic_DNA"/>
</dbReference>
<sequence>MAEIESLDSDNSLDRTEPVDGLAGFEQDFNRRTAGIKELGTSVYRECWDEFYRWEPGECQQLIVALPPDPSDSADFEELIDVLSSDSGAWDRDRGSTMDVDPPTSETVVTVTIYDRDNSFSQVLIPFDEVVVIAAFAPHTTYESCPPTSKNIARRLDQPTEAEKTRFIPYADEGFDAEEYAAEYQSFSWQVDFKDPDLEVIQLETARRLHFGHKLSFAEIDGLSFLLPLRMSSYSGLLWNTFQRDILKWPGTYNPHLSSFTSTFEDDQNGEAQIRLRNDLQVRLGTLLETFCPNLNCVQAACTMHTGTNIYPEIPNIHRSTYEPVKPRLTNQDIRRSEGTHCGEECFRATISDDLTDQLCWDDPVDLMTLKTILDISPDLSPCDLAVLCRKPCREIYVQRMIIYKDDVISDDAQLQESLKKSRASRRGRKPKKMEDVAHMSFTPRPPCKHKGACDANSGCSCFRQKHHCQRNCQCGSECERRWKGCKCQKKPERKPCGSKCKCVMANRECDVDLCKPCHAR</sequence>
<proteinExistence type="predicted"/>
<reference evidence="8 9" key="1">
    <citation type="submission" date="2014-04" db="EMBL/GenBank/DDBJ databases">
        <authorList>
            <consortium name="DOE Joint Genome Institute"/>
            <person name="Kuo A."/>
            <person name="Tarkka M."/>
            <person name="Buscot F."/>
            <person name="Kohler A."/>
            <person name="Nagy L.G."/>
            <person name="Floudas D."/>
            <person name="Copeland A."/>
            <person name="Barry K.W."/>
            <person name="Cichocki N."/>
            <person name="Veneault-Fourrey C."/>
            <person name="LaButti K."/>
            <person name="Lindquist E.A."/>
            <person name="Lipzen A."/>
            <person name="Lundell T."/>
            <person name="Morin E."/>
            <person name="Murat C."/>
            <person name="Sun H."/>
            <person name="Tunlid A."/>
            <person name="Henrissat B."/>
            <person name="Grigoriev I.V."/>
            <person name="Hibbett D.S."/>
            <person name="Martin F."/>
            <person name="Nordberg H.P."/>
            <person name="Cantor M.N."/>
            <person name="Hua S.X."/>
        </authorList>
    </citation>
    <scope>NUCLEOTIDE SEQUENCE [LARGE SCALE GENOMIC DNA]</scope>
    <source>
        <strain evidence="8 9">F 1598</strain>
    </source>
</reference>
<dbReference type="InterPro" id="IPR026489">
    <property type="entry name" value="CXC_dom"/>
</dbReference>
<accession>A0A0C3CDH8</accession>
<dbReference type="HOGENOM" id="CLU_029951_0_0_1"/>
<dbReference type="InterPro" id="IPR045318">
    <property type="entry name" value="EZH1/2-like"/>
</dbReference>
<evidence type="ECO:0000256" key="5">
    <source>
        <dbReference type="ARBA" id="ARBA00023163"/>
    </source>
</evidence>
<evidence type="ECO:0000256" key="4">
    <source>
        <dbReference type="ARBA" id="ARBA00023015"/>
    </source>
</evidence>
<keyword evidence="1" id="KW-0489">Methyltransferase</keyword>
<dbReference type="GO" id="GO:0031507">
    <property type="term" value="P:heterochromatin formation"/>
    <property type="evidence" value="ECO:0007669"/>
    <property type="project" value="TreeGrafter"/>
</dbReference>